<dbReference type="PANTHER" id="PTHR35400:SF1">
    <property type="entry name" value="SLR1083 PROTEIN"/>
    <property type="match status" value="1"/>
</dbReference>
<reference evidence="2" key="1">
    <citation type="journal article" date="2015" name="ISME J.">
        <title>Draft Genome Sequence of Streptomyces incarnatus NRRL8089, which Produces the Nucleoside Antibiotic Sinefungin.</title>
        <authorList>
            <person name="Oshima K."/>
            <person name="Hattori M."/>
            <person name="Shimizu H."/>
            <person name="Fukuda K."/>
            <person name="Nemoto M."/>
            <person name="Inagaki K."/>
            <person name="Tamura T."/>
        </authorList>
    </citation>
    <scope>NUCLEOTIDE SEQUENCE</scope>
    <source>
        <strain evidence="2">FACHB-1375</strain>
    </source>
</reference>
<evidence type="ECO:0000259" key="1">
    <source>
        <dbReference type="Pfam" id="PF05685"/>
    </source>
</evidence>
<dbReference type="InterPro" id="IPR011335">
    <property type="entry name" value="Restrct_endonuc-II-like"/>
</dbReference>
<accession>A0A926VF72</accession>
<dbReference type="CDD" id="cd06260">
    <property type="entry name" value="DUF820-like"/>
    <property type="match status" value="1"/>
</dbReference>
<dbReference type="Gene3D" id="3.90.1570.10">
    <property type="entry name" value="tt1808, chain A"/>
    <property type="match status" value="1"/>
</dbReference>
<keyword evidence="2" id="KW-0378">Hydrolase</keyword>
<gene>
    <name evidence="2" type="ORF">H6G03_16290</name>
</gene>
<sequence length="186" mass="20850">MPQQLLKRLFTVKEYHLMVDAGILKEDDRVELIKGEIIQMSPIGRFHAACVKRLIRLFSQSLGEVAIVGAQDPVELDDLSEPQPDITLLQPRADFYESGHPETQDILLIIEVADTTVESDREVKIPPYAASGIVEVWLVNLPAESIEVYRQPSANGYQNVQVFQRGQSIFVAAFNDVNFTVDEILG</sequence>
<dbReference type="InterPro" id="IPR012296">
    <property type="entry name" value="Nuclease_put_TT1808"/>
</dbReference>
<feature type="domain" description="Putative restriction endonuclease" evidence="1">
    <location>
        <begin position="14"/>
        <end position="181"/>
    </location>
</feature>
<dbReference type="GO" id="GO:0004519">
    <property type="term" value="F:endonuclease activity"/>
    <property type="evidence" value="ECO:0007669"/>
    <property type="project" value="UniProtKB-KW"/>
</dbReference>
<dbReference type="EMBL" id="JACJPW010000040">
    <property type="protein sequence ID" value="MBD2182638.1"/>
    <property type="molecule type" value="Genomic_DNA"/>
</dbReference>
<proteinExistence type="predicted"/>
<organism evidence="2 3">
    <name type="scientific">Aerosakkonema funiforme FACHB-1375</name>
    <dbReference type="NCBI Taxonomy" id="2949571"/>
    <lineage>
        <taxon>Bacteria</taxon>
        <taxon>Bacillati</taxon>
        <taxon>Cyanobacteriota</taxon>
        <taxon>Cyanophyceae</taxon>
        <taxon>Oscillatoriophycideae</taxon>
        <taxon>Aerosakkonematales</taxon>
        <taxon>Aerosakkonemataceae</taxon>
        <taxon>Aerosakkonema</taxon>
    </lineage>
</organism>
<dbReference type="PANTHER" id="PTHR35400">
    <property type="entry name" value="SLR1083 PROTEIN"/>
    <property type="match status" value="1"/>
</dbReference>
<dbReference type="AlphaFoldDB" id="A0A926VF72"/>
<dbReference type="Pfam" id="PF05685">
    <property type="entry name" value="Uma2"/>
    <property type="match status" value="1"/>
</dbReference>
<keyword evidence="2" id="KW-0255">Endonuclease</keyword>
<dbReference type="Proteomes" id="UP000641646">
    <property type="component" value="Unassembled WGS sequence"/>
</dbReference>
<dbReference type="RefSeq" id="WP_190465560.1">
    <property type="nucleotide sequence ID" value="NZ_JACJPW010000040.1"/>
</dbReference>
<name>A0A926VF72_9CYAN</name>
<keyword evidence="3" id="KW-1185">Reference proteome</keyword>
<evidence type="ECO:0000313" key="2">
    <source>
        <dbReference type="EMBL" id="MBD2182638.1"/>
    </source>
</evidence>
<dbReference type="SUPFAM" id="SSF52980">
    <property type="entry name" value="Restriction endonuclease-like"/>
    <property type="match status" value="1"/>
</dbReference>
<reference evidence="2" key="2">
    <citation type="submission" date="2020-08" db="EMBL/GenBank/DDBJ databases">
        <authorList>
            <person name="Chen M."/>
            <person name="Teng W."/>
            <person name="Zhao L."/>
            <person name="Hu C."/>
            <person name="Zhou Y."/>
            <person name="Han B."/>
            <person name="Song L."/>
            <person name="Shu W."/>
        </authorList>
    </citation>
    <scope>NUCLEOTIDE SEQUENCE</scope>
    <source>
        <strain evidence="2">FACHB-1375</strain>
    </source>
</reference>
<comment type="caution">
    <text evidence="2">The sequence shown here is derived from an EMBL/GenBank/DDBJ whole genome shotgun (WGS) entry which is preliminary data.</text>
</comment>
<keyword evidence="2" id="KW-0540">Nuclease</keyword>
<dbReference type="InterPro" id="IPR008538">
    <property type="entry name" value="Uma2"/>
</dbReference>
<protein>
    <submittedName>
        <fullName evidence="2">Uma2 family endonuclease</fullName>
    </submittedName>
</protein>
<evidence type="ECO:0000313" key="3">
    <source>
        <dbReference type="Proteomes" id="UP000641646"/>
    </source>
</evidence>